<dbReference type="EMBL" id="SEWF01000044">
    <property type="protein sequence ID" value="RYU93459.1"/>
    <property type="molecule type" value="Genomic_DNA"/>
</dbReference>
<sequence>MSMASHFLKKLKFVFIQVIVLVIILELFSFVAIRWFHFGLPPKVYSTQFLPFFVDNDKTFGVWHYADTTTRHIGPCWNVEYQFNSYGARDDERQKVSDKKRIVFLGDSFIEGYGIDKEKRVSDLMEKNMNMECLNFGVSGSFGTTQMRLLYESKAKEFSHNAVVLSFFPFNDFLDDNYEFGKSFFYTQRRYRPYLVKDSTKDYQLVYHVDALEKSQAYPDSIPKRTAKDLLNDIYYSNRGIVGKTGALINNFTYTGAMAEFIVNRMKFTQSGTEQTYKSDVFSQKNTDAMDLFCHNVNKIKEMAGNKPVIVLLIPHPLDLMEYKKTGKSLLRDDLNKFGKSANIHVVDLLDAFAKLENPGEYFLPCDGHWSEKGNEFVAEVLQKKIQELNL</sequence>
<dbReference type="Proteomes" id="UP000293162">
    <property type="component" value="Unassembled WGS sequence"/>
</dbReference>
<evidence type="ECO:0000313" key="2">
    <source>
        <dbReference type="EMBL" id="RYU93459.1"/>
    </source>
</evidence>
<accession>A0A4Q5LV94</accession>
<proteinExistence type="predicted"/>
<dbReference type="CDD" id="cd00229">
    <property type="entry name" value="SGNH_hydrolase"/>
    <property type="match status" value="2"/>
</dbReference>
<gene>
    <name evidence="2" type="ORF">EWM59_21795</name>
</gene>
<organism evidence="2 3">
    <name type="scientific">Emticicia agri</name>
    <dbReference type="NCBI Taxonomy" id="2492393"/>
    <lineage>
        <taxon>Bacteria</taxon>
        <taxon>Pseudomonadati</taxon>
        <taxon>Bacteroidota</taxon>
        <taxon>Cytophagia</taxon>
        <taxon>Cytophagales</taxon>
        <taxon>Leadbetterellaceae</taxon>
        <taxon>Emticicia</taxon>
    </lineage>
</organism>
<keyword evidence="1" id="KW-1133">Transmembrane helix</keyword>
<keyword evidence="2" id="KW-0378">Hydrolase</keyword>
<feature type="transmembrane region" description="Helical" evidence="1">
    <location>
        <begin position="12"/>
        <end position="36"/>
    </location>
</feature>
<reference evidence="2 3" key="1">
    <citation type="submission" date="2019-02" db="EMBL/GenBank/DDBJ databases">
        <title>Bacterial novel species Emticicia sp. 17J42-9 isolated from soil.</title>
        <authorList>
            <person name="Jung H.-Y."/>
        </authorList>
    </citation>
    <scope>NUCLEOTIDE SEQUENCE [LARGE SCALE GENOMIC DNA]</scope>
    <source>
        <strain evidence="2 3">17J42-9</strain>
    </source>
</reference>
<evidence type="ECO:0000256" key="1">
    <source>
        <dbReference type="SAM" id="Phobius"/>
    </source>
</evidence>
<dbReference type="Gene3D" id="3.40.50.1110">
    <property type="entry name" value="SGNH hydrolase"/>
    <property type="match status" value="2"/>
</dbReference>
<comment type="caution">
    <text evidence="2">The sequence shown here is derived from an EMBL/GenBank/DDBJ whole genome shotgun (WGS) entry which is preliminary data.</text>
</comment>
<keyword evidence="1" id="KW-0472">Membrane</keyword>
<name>A0A4Q5LV94_9BACT</name>
<dbReference type="GO" id="GO:0016788">
    <property type="term" value="F:hydrolase activity, acting on ester bonds"/>
    <property type="evidence" value="ECO:0007669"/>
    <property type="project" value="UniProtKB-ARBA"/>
</dbReference>
<dbReference type="AlphaFoldDB" id="A0A4Q5LV94"/>
<evidence type="ECO:0000313" key="3">
    <source>
        <dbReference type="Proteomes" id="UP000293162"/>
    </source>
</evidence>
<dbReference type="InterPro" id="IPR036514">
    <property type="entry name" value="SGNH_hydro_sf"/>
</dbReference>
<keyword evidence="1" id="KW-0812">Transmembrane</keyword>
<keyword evidence="3" id="KW-1185">Reference proteome</keyword>
<dbReference type="SUPFAM" id="SSF52266">
    <property type="entry name" value="SGNH hydrolase"/>
    <property type="match status" value="1"/>
</dbReference>
<protein>
    <submittedName>
        <fullName evidence="2">SGNH/GDSL hydrolase family protein</fullName>
    </submittedName>
</protein>